<organism evidence="1">
    <name type="scientific">Rhizophora mucronata</name>
    <name type="common">Asiatic mangrove</name>
    <dbReference type="NCBI Taxonomy" id="61149"/>
    <lineage>
        <taxon>Eukaryota</taxon>
        <taxon>Viridiplantae</taxon>
        <taxon>Streptophyta</taxon>
        <taxon>Embryophyta</taxon>
        <taxon>Tracheophyta</taxon>
        <taxon>Spermatophyta</taxon>
        <taxon>Magnoliopsida</taxon>
        <taxon>eudicotyledons</taxon>
        <taxon>Gunneridae</taxon>
        <taxon>Pentapetalae</taxon>
        <taxon>rosids</taxon>
        <taxon>fabids</taxon>
        <taxon>Malpighiales</taxon>
        <taxon>Rhizophoraceae</taxon>
        <taxon>Rhizophora</taxon>
    </lineage>
</organism>
<accession>A0A2P2NF89</accession>
<proteinExistence type="predicted"/>
<dbReference type="AlphaFoldDB" id="A0A2P2NF89"/>
<protein>
    <submittedName>
        <fullName evidence="1">Uncharacterized protein</fullName>
    </submittedName>
</protein>
<evidence type="ECO:0000313" key="1">
    <source>
        <dbReference type="EMBL" id="MBX41146.1"/>
    </source>
</evidence>
<dbReference type="EMBL" id="GGEC01060662">
    <property type="protein sequence ID" value="MBX41146.1"/>
    <property type="molecule type" value="Transcribed_RNA"/>
</dbReference>
<name>A0A2P2NF89_RHIMU</name>
<sequence length="23" mass="2628">MDFLGTIIKSDSMSSVFHAFHEK</sequence>
<reference evidence="1" key="1">
    <citation type="submission" date="2018-02" db="EMBL/GenBank/DDBJ databases">
        <title>Rhizophora mucronata_Transcriptome.</title>
        <authorList>
            <person name="Meera S.P."/>
            <person name="Sreeshan A."/>
            <person name="Augustine A."/>
        </authorList>
    </citation>
    <scope>NUCLEOTIDE SEQUENCE</scope>
    <source>
        <tissue evidence="1">Leaf</tissue>
    </source>
</reference>